<dbReference type="EMBL" id="FQXG01000002">
    <property type="protein sequence ID" value="SHH35891.1"/>
    <property type="molecule type" value="Genomic_DNA"/>
</dbReference>
<reference evidence="2 3" key="1">
    <citation type="submission" date="2016-11" db="EMBL/GenBank/DDBJ databases">
        <authorList>
            <person name="Jaros S."/>
            <person name="Januszkiewicz K."/>
            <person name="Wedrychowicz H."/>
        </authorList>
    </citation>
    <scope>NUCLEOTIDE SEQUENCE [LARGE SCALE GENOMIC DNA]</scope>
    <source>
        <strain evidence="2 3">DSM 16917</strain>
    </source>
</reference>
<keyword evidence="1" id="KW-0472">Membrane</keyword>
<keyword evidence="1" id="KW-0812">Transmembrane</keyword>
<dbReference type="STRING" id="299255.SAMN02745129_1943"/>
<sequence>MLSLTLSLSVMLLLMTLWMLPGYLVLRDPRRCGWRQVGWALAAFSFSYPAWWVYRMQRRCHCLEIRL</sequence>
<dbReference type="RefSeq" id="WP_067663161.1">
    <property type="nucleotide sequence ID" value="NZ_FQXG01000002.1"/>
</dbReference>
<proteinExistence type="predicted"/>
<keyword evidence="3" id="KW-1185">Reference proteome</keyword>
<evidence type="ECO:0000313" key="2">
    <source>
        <dbReference type="EMBL" id="SHH35891.1"/>
    </source>
</evidence>
<gene>
    <name evidence="2" type="ORF">SAMN02745129_1943</name>
</gene>
<dbReference type="AlphaFoldDB" id="A0A1M5SBQ4"/>
<keyword evidence="1" id="KW-1133">Transmembrane helix</keyword>
<name>A0A1M5SBQ4_9GAMM</name>
<organism evidence="2 3">
    <name type="scientific">Ferrimonas marina</name>
    <dbReference type="NCBI Taxonomy" id="299255"/>
    <lineage>
        <taxon>Bacteria</taxon>
        <taxon>Pseudomonadati</taxon>
        <taxon>Pseudomonadota</taxon>
        <taxon>Gammaproteobacteria</taxon>
        <taxon>Alteromonadales</taxon>
        <taxon>Ferrimonadaceae</taxon>
        <taxon>Ferrimonas</taxon>
    </lineage>
</organism>
<feature type="transmembrane region" description="Helical" evidence="1">
    <location>
        <begin position="6"/>
        <end position="25"/>
    </location>
</feature>
<dbReference type="Proteomes" id="UP000184268">
    <property type="component" value="Unassembled WGS sequence"/>
</dbReference>
<protein>
    <submittedName>
        <fullName evidence="2">Uncharacterized protein</fullName>
    </submittedName>
</protein>
<accession>A0A1M5SBQ4</accession>
<evidence type="ECO:0000313" key="3">
    <source>
        <dbReference type="Proteomes" id="UP000184268"/>
    </source>
</evidence>
<evidence type="ECO:0000256" key="1">
    <source>
        <dbReference type="SAM" id="Phobius"/>
    </source>
</evidence>